<dbReference type="InterPro" id="IPR019479">
    <property type="entry name" value="Peroxiredoxin_C"/>
</dbReference>
<dbReference type="Pfam" id="PF10417">
    <property type="entry name" value="1-cysPrx_C"/>
    <property type="match status" value="1"/>
</dbReference>
<evidence type="ECO:0000256" key="7">
    <source>
        <dbReference type="PIRSR" id="PIRSR000239-1"/>
    </source>
</evidence>
<proteinExistence type="inferred from homology"/>
<evidence type="ECO:0000259" key="8">
    <source>
        <dbReference type="PROSITE" id="PS51352"/>
    </source>
</evidence>
<dbReference type="PANTHER" id="PTHR10681">
    <property type="entry name" value="THIOREDOXIN PEROXIDASE"/>
    <property type="match status" value="1"/>
</dbReference>
<reference evidence="10" key="1">
    <citation type="journal article" date="2018" name="Nat. Microbiol.">
        <title>Leveraging single-cell genomics to expand the fungal tree of life.</title>
        <authorList>
            <person name="Ahrendt S.R."/>
            <person name="Quandt C.A."/>
            <person name="Ciobanu D."/>
            <person name="Clum A."/>
            <person name="Salamov A."/>
            <person name="Andreopoulos B."/>
            <person name="Cheng J.F."/>
            <person name="Woyke T."/>
            <person name="Pelin A."/>
            <person name="Henrissat B."/>
            <person name="Reynolds N.K."/>
            <person name="Benny G.L."/>
            <person name="Smith M.E."/>
            <person name="James T.Y."/>
            <person name="Grigoriev I.V."/>
        </authorList>
    </citation>
    <scope>NUCLEOTIDE SEQUENCE [LARGE SCALE GENOMIC DNA]</scope>
</reference>
<evidence type="ECO:0000256" key="2">
    <source>
        <dbReference type="ARBA" id="ARBA00022862"/>
    </source>
</evidence>
<feature type="active site" description="Cysteine sulfenic acid (-SOH) intermediate; for peroxidase activity" evidence="7">
    <location>
        <position position="38"/>
    </location>
</feature>
<dbReference type="OrthoDB" id="2996783at2759"/>
<dbReference type="InterPro" id="IPR024706">
    <property type="entry name" value="Peroxiredoxin_AhpC-typ"/>
</dbReference>
<dbReference type="PANTHER" id="PTHR10681:SF121">
    <property type="entry name" value="ALKYL HYDROPEROXIDE REDUCTASE C"/>
    <property type="match status" value="1"/>
</dbReference>
<accession>A0A4V1ISF6</accession>
<evidence type="ECO:0000256" key="3">
    <source>
        <dbReference type="ARBA" id="ARBA00023002"/>
    </source>
</evidence>
<dbReference type="Gene3D" id="3.30.1020.10">
    <property type="entry name" value="Antioxidant, Horf6, Chain A, domain2"/>
    <property type="match status" value="1"/>
</dbReference>
<dbReference type="EMBL" id="KZ994263">
    <property type="protein sequence ID" value="RKO93387.1"/>
    <property type="molecule type" value="Genomic_DNA"/>
</dbReference>
<dbReference type="Gene3D" id="3.40.30.10">
    <property type="entry name" value="Glutaredoxin"/>
    <property type="match status" value="1"/>
</dbReference>
<name>A0A4V1ISF6_9FUNG</name>
<evidence type="ECO:0000256" key="6">
    <source>
        <dbReference type="PIRNR" id="PIRNR000239"/>
    </source>
</evidence>
<feature type="domain" description="Thioredoxin" evidence="8">
    <location>
        <begin position="1"/>
        <end position="159"/>
    </location>
</feature>
<dbReference type="InterPro" id="IPR050217">
    <property type="entry name" value="Peroxiredoxin"/>
</dbReference>
<dbReference type="InterPro" id="IPR000866">
    <property type="entry name" value="AhpC/TSA"/>
</dbReference>
<keyword evidence="3 6" id="KW-0560">Oxidoreductase</keyword>
<protein>
    <submittedName>
        <fullName evidence="9">Peroxiredoxin</fullName>
    </submittedName>
</protein>
<sequence>MVPNFNCGTSLGPISFHEFIGDSWCVLFSHPADFTPVCTTEFGETAKLKLEWEKRNTVVIGLSVDNEEDHARWIDDINRICDCTVEFPIIADKDRKVSMLFGMLDPTAFLAGPNAGETMTVRSVFIISPQKRVELIISYPAHIGRNFDEILRIIDALQLSVKYGVATPVNWRPGDDTVVLPFISDGDAENMFEGGMRKVFIELTPPHSSFSPRCAQADIALRPFSR</sequence>
<keyword evidence="1 6" id="KW-0575">Peroxidase</keyword>
<dbReference type="GO" id="GO:0033554">
    <property type="term" value="P:cellular response to stress"/>
    <property type="evidence" value="ECO:0007669"/>
    <property type="project" value="TreeGrafter"/>
</dbReference>
<dbReference type="InterPro" id="IPR013766">
    <property type="entry name" value="Thioredoxin_domain"/>
</dbReference>
<dbReference type="GO" id="GO:0045454">
    <property type="term" value="P:cell redox homeostasis"/>
    <property type="evidence" value="ECO:0007669"/>
    <property type="project" value="TreeGrafter"/>
</dbReference>
<dbReference type="FunFam" id="3.40.30.10:FF:000011">
    <property type="entry name" value="Peroxiredoxin PRX1"/>
    <property type="match status" value="1"/>
</dbReference>
<dbReference type="AlphaFoldDB" id="A0A4V1ISF6"/>
<keyword evidence="10" id="KW-1185">Reference proteome</keyword>
<dbReference type="GO" id="GO:0006979">
    <property type="term" value="P:response to oxidative stress"/>
    <property type="evidence" value="ECO:0007669"/>
    <property type="project" value="TreeGrafter"/>
</dbReference>
<keyword evidence="4 6" id="KW-0676">Redox-active center</keyword>
<dbReference type="Proteomes" id="UP000269721">
    <property type="component" value="Unassembled WGS sequence"/>
</dbReference>
<dbReference type="PROSITE" id="PS51352">
    <property type="entry name" value="THIOREDOXIN_2"/>
    <property type="match status" value="1"/>
</dbReference>
<keyword evidence="2 6" id="KW-0049">Antioxidant</keyword>
<evidence type="ECO:0000256" key="1">
    <source>
        <dbReference type="ARBA" id="ARBA00022559"/>
    </source>
</evidence>
<dbReference type="GO" id="GO:0042744">
    <property type="term" value="P:hydrogen peroxide catabolic process"/>
    <property type="evidence" value="ECO:0007669"/>
    <property type="project" value="TreeGrafter"/>
</dbReference>
<dbReference type="InterPro" id="IPR036249">
    <property type="entry name" value="Thioredoxin-like_sf"/>
</dbReference>
<comment type="function">
    <text evidence="6">Thiol-specific peroxidase that catalyzes the reduction of hydrogen peroxide and organic hydroperoxides to water and alcohols, respectively.</text>
</comment>
<evidence type="ECO:0000313" key="10">
    <source>
        <dbReference type="Proteomes" id="UP000269721"/>
    </source>
</evidence>
<dbReference type="InterPro" id="IPR045020">
    <property type="entry name" value="PRX_1cys"/>
</dbReference>
<evidence type="ECO:0000256" key="5">
    <source>
        <dbReference type="ARBA" id="ARBA00025719"/>
    </source>
</evidence>
<dbReference type="SUPFAM" id="SSF52833">
    <property type="entry name" value="Thioredoxin-like"/>
    <property type="match status" value="1"/>
</dbReference>
<gene>
    <name evidence="9" type="ORF">BDK51DRAFT_35607</name>
</gene>
<dbReference type="GO" id="GO:0005829">
    <property type="term" value="C:cytosol"/>
    <property type="evidence" value="ECO:0007669"/>
    <property type="project" value="TreeGrafter"/>
</dbReference>
<dbReference type="Pfam" id="PF00578">
    <property type="entry name" value="AhpC-TSA"/>
    <property type="match status" value="1"/>
</dbReference>
<dbReference type="PIRSF" id="PIRSF000239">
    <property type="entry name" value="AHPC"/>
    <property type="match status" value="1"/>
</dbReference>
<dbReference type="CDD" id="cd03016">
    <property type="entry name" value="PRX_1cys"/>
    <property type="match status" value="1"/>
</dbReference>
<evidence type="ECO:0000256" key="4">
    <source>
        <dbReference type="ARBA" id="ARBA00023284"/>
    </source>
</evidence>
<comment type="similarity">
    <text evidence="5">Belongs to the peroxiredoxin family. Prx6 subfamily.</text>
</comment>
<dbReference type="GO" id="GO:0008379">
    <property type="term" value="F:thioredoxin peroxidase activity"/>
    <property type="evidence" value="ECO:0007669"/>
    <property type="project" value="TreeGrafter"/>
</dbReference>
<evidence type="ECO:0000313" key="9">
    <source>
        <dbReference type="EMBL" id="RKO93387.1"/>
    </source>
</evidence>
<organism evidence="9 10">
    <name type="scientific">Blyttiomyces helicus</name>
    <dbReference type="NCBI Taxonomy" id="388810"/>
    <lineage>
        <taxon>Eukaryota</taxon>
        <taxon>Fungi</taxon>
        <taxon>Fungi incertae sedis</taxon>
        <taxon>Chytridiomycota</taxon>
        <taxon>Chytridiomycota incertae sedis</taxon>
        <taxon>Chytridiomycetes</taxon>
        <taxon>Chytridiomycetes incertae sedis</taxon>
        <taxon>Blyttiomyces</taxon>
    </lineage>
</organism>